<dbReference type="SUPFAM" id="SSF53633">
    <property type="entry name" value="Carbamate kinase-like"/>
    <property type="match status" value="1"/>
</dbReference>
<dbReference type="GO" id="GO:0004072">
    <property type="term" value="F:aspartate kinase activity"/>
    <property type="evidence" value="ECO:0007669"/>
    <property type="project" value="InterPro"/>
</dbReference>
<evidence type="ECO:0000313" key="5">
    <source>
        <dbReference type="EMBL" id="AQK57585.1"/>
    </source>
</evidence>
<accession>A0A1D6QIA6</accession>
<dbReference type="PANTHER" id="PTHR21499">
    <property type="entry name" value="ASPARTATE KINASE"/>
    <property type="match status" value="1"/>
</dbReference>
<dbReference type="InterPro" id="IPR001048">
    <property type="entry name" value="Asp/Glu/Uridylate_kinase"/>
</dbReference>
<comment type="similarity">
    <text evidence="1">Belongs to the aspartokinase family.</text>
</comment>
<keyword evidence="2" id="KW-0028">Amino-acid biosynthesis</keyword>
<feature type="domain" description="Aspartate/glutamate/uridylate kinase" evidence="4">
    <location>
        <begin position="175"/>
        <end position="221"/>
    </location>
</feature>
<dbReference type="EMBL" id="CM000780">
    <property type="protein sequence ID" value="AQK57587.1"/>
    <property type="molecule type" value="Genomic_DNA"/>
</dbReference>
<evidence type="ECO:0000256" key="1">
    <source>
        <dbReference type="ARBA" id="ARBA00010122"/>
    </source>
</evidence>
<reference evidence="5" key="1">
    <citation type="submission" date="2015-12" db="EMBL/GenBank/DDBJ databases">
        <title>Update maize B73 reference genome by single molecule sequencing technologies.</title>
        <authorList>
            <consortium name="Maize Genome Sequencing Project"/>
            <person name="Ware D."/>
        </authorList>
    </citation>
    <scope>NUCLEOTIDE SEQUENCE</scope>
    <source>
        <tissue evidence="5">Seedling</tissue>
    </source>
</reference>
<dbReference type="Gene3D" id="3.40.1160.10">
    <property type="entry name" value="Acetylglutamate kinase-like"/>
    <property type="match status" value="1"/>
</dbReference>
<dbReference type="EMBL" id="CM000780">
    <property type="protein sequence ID" value="AQK57588.1"/>
    <property type="molecule type" value="Genomic_DNA"/>
</dbReference>
<protein>
    <recommendedName>
        <fullName evidence="4">Aspartate/glutamate/uridylate kinase domain-containing protein</fullName>
    </recommendedName>
</protein>
<dbReference type="EMBL" id="CM000780">
    <property type="protein sequence ID" value="AQK57585.1"/>
    <property type="molecule type" value="Genomic_DNA"/>
</dbReference>
<dbReference type="Pfam" id="PF00696">
    <property type="entry name" value="AA_kinase"/>
    <property type="match status" value="1"/>
</dbReference>
<dbReference type="EMBL" id="CM000780">
    <property type="protein sequence ID" value="AQK57595.1"/>
    <property type="molecule type" value="Genomic_DNA"/>
</dbReference>
<feature type="region of interest" description="Disordered" evidence="3">
    <location>
        <begin position="110"/>
        <end position="131"/>
    </location>
</feature>
<name>A0A1D6QIA6_MAIZE</name>
<gene>
    <name evidence="5" type="ORF">ZEAMMB73_Zm00001d052656</name>
</gene>
<dbReference type="PANTHER" id="PTHR21499:SF66">
    <property type="entry name" value="ASPARTOKINASE"/>
    <property type="match status" value="1"/>
</dbReference>
<evidence type="ECO:0000256" key="3">
    <source>
        <dbReference type="SAM" id="MobiDB-lite"/>
    </source>
</evidence>
<feature type="region of interest" description="Disordered" evidence="3">
    <location>
        <begin position="1"/>
        <end position="27"/>
    </location>
</feature>
<organism evidence="5">
    <name type="scientific">Zea mays</name>
    <name type="common">Maize</name>
    <dbReference type="NCBI Taxonomy" id="4577"/>
    <lineage>
        <taxon>Eukaryota</taxon>
        <taxon>Viridiplantae</taxon>
        <taxon>Streptophyta</taxon>
        <taxon>Embryophyta</taxon>
        <taxon>Tracheophyta</taxon>
        <taxon>Spermatophyta</taxon>
        <taxon>Magnoliopsida</taxon>
        <taxon>Liliopsida</taxon>
        <taxon>Poales</taxon>
        <taxon>Poaceae</taxon>
        <taxon>PACMAD clade</taxon>
        <taxon>Panicoideae</taxon>
        <taxon>Andropogonodae</taxon>
        <taxon>Andropogoneae</taxon>
        <taxon>Tripsacinae</taxon>
        <taxon>Zea</taxon>
    </lineage>
</organism>
<keyword evidence="2" id="KW-0791">Threonine biosynthesis</keyword>
<dbReference type="InterPro" id="IPR018042">
    <property type="entry name" value="Aspartate_kinase_CS"/>
</dbReference>
<dbReference type="AlphaFoldDB" id="A0A1D6QIA6"/>
<proteinExistence type="inferred from homology"/>
<evidence type="ECO:0000259" key="4">
    <source>
        <dbReference type="Pfam" id="PF00696"/>
    </source>
</evidence>
<dbReference type="ExpressionAtlas" id="A0A1D6QIA6">
    <property type="expression patterns" value="baseline and differential"/>
</dbReference>
<dbReference type="GO" id="GO:0009088">
    <property type="term" value="P:threonine biosynthetic process"/>
    <property type="evidence" value="ECO:0007669"/>
    <property type="project" value="UniProtKB-KW"/>
</dbReference>
<sequence length="251" mass="27104">MASPLPSMAASRARKSHDSPFHGVAPFHPWQVRAPAPQIARMEGTRLLSPLLSVGNPQIRASTPPPTLHSSFHVTRTYSRTREPTANRPRPEMAVALRFPWVARESLSGRARRRLQAREGAAPGPREREPGAAMLEARRGLAVRCQTRSTAVPFLRTEEASAAAAGARNAQAGFTFVMKFGGSSLASAERMQEVADLILSFLGEMPVVVLSAMGKTTNNLLLGPSISSSQRLGRGARFFRLLANKARCACA</sequence>
<evidence type="ECO:0000256" key="2">
    <source>
        <dbReference type="ARBA" id="ARBA00022697"/>
    </source>
</evidence>
<dbReference type="PROSITE" id="PS00324">
    <property type="entry name" value="ASPARTOKINASE"/>
    <property type="match status" value="1"/>
</dbReference>
<dbReference type="InterPro" id="IPR036393">
    <property type="entry name" value="AceGlu_kinase-like_sf"/>
</dbReference>